<dbReference type="GeneID" id="94347823"/>
<feature type="compositionally biased region" description="Basic and acidic residues" evidence="2">
    <location>
        <begin position="35"/>
        <end position="52"/>
    </location>
</feature>
<protein>
    <recommendedName>
        <fullName evidence="3">Nephrocystin 3-like N-terminal domain-containing protein</fullName>
    </recommendedName>
</protein>
<dbReference type="PANTHER" id="PTHR10039:SF14">
    <property type="entry name" value="NACHT DOMAIN-CONTAINING PROTEIN"/>
    <property type="match status" value="1"/>
</dbReference>
<dbReference type="Pfam" id="PF24883">
    <property type="entry name" value="NPHP3_N"/>
    <property type="match status" value="1"/>
</dbReference>
<dbReference type="Proteomes" id="UP000294530">
    <property type="component" value="Unassembled WGS sequence"/>
</dbReference>
<evidence type="ECO:0000313" key="5">
    <source>
        <dbReference type="EMBL" id="TDH70625.1"/>
    </source>
</evidence>
<reference evidence="4" key="2">
    <citation type="submission" date="2021-07" db="EMBL/GenBank/DDBJ databases">
        <authorList>
            <person name="Fletcher K."/>
        </authorList>
    </citation>
    <scope>NUCLEOTIDE SEQUENCE</scope>
    <source>
        <strain evidence="4">SF5</strain>
    </source>
</reference>
<dbReference type="InterPro" id="IPR027417">
    <property type="entry name" value="P-loop_NTPase"/>
</dbReference>
<dbReference type="AlphaFoldDB" id="A0A976FEW5"/>
<dbReference type="InterPro" id="IPR056884">
    <property type="entry name" value="NPHP3-like_N"/>
</dbReference>
<evidence type="ECO:0000259" key="3">
    <source>
        <dbReference type="Pfam" id="PF24883"/>
    </source>
</evidence>
<evidence type="ECO:0000256" key="2">
    <source>
        <dbReference type="SAM" id="MobiDB-lite"/>
    </source>
</evidence>
<accession>A0A976FEW5</accession>
<name>A0A976FEW5_BRELC</name>
<evidence type="ECO:0000313" key="6">
    <source>
        <dbReference type="Proteomes" id="UP000294530"/>
    </source>
</evidence>
<dbReference type="OrthoDB" id="5967843at2759"/>
<dbReference type="EMBL" id="SHOA02000069">
    <property type="protein sequence ID" value="TDH70625.1"/>
    <property type="molecule type" value="Genomic_DNA"/>
</dbReference>
<dbReference type="RefSeq" id="XP_067814977.1">
    <property type="nucleotide sequence ID" value="XM_067962152.1"/>
</dbReference>
<evidence type="ECO:0000313" key="4">
    <source>
        <dbReference type="EMBL" id="TDH65478.1"/>
    </source>
</evidence>
<dbReference type="KEGG" id="blac:94347823"/>
<gene>
    <name evidence="4" type="ORF">CCR75_004062</name>
    <name evidence="5" type="ORF">CCR75_005092</name>
</gene>
<dbReference type="PANTHER" id="PTHR10039">
    <property type="entry name" value="AMELOGENIN"/>
    <property type="match status" value="1"/>
</dbReference>
<feature type="region of interest" description="Disordered" evidence="2">
    <location>
        <begin position="31"/>
        <end position="52"/>
    </location>
</feature>
<dbReference type="EMBL" id="SHOA02000002">
    <property type="protein sequence ID" value="TDH65478.1"/>
    <property type="molecule type" value="Genomic_DNA"/>
</dbReference>
<evidence type="ECO:0000256" key="1">
    <source>
        <dbReference type="ARBA" id="ARBA00022737"/>
    </source>
</evidence>
<keyword evidence="6" id="KW-1185">Reference proteome</keyword>
<dbReference type="Gene3D" id="3.40.50.300">
    <property type="entry name" value="P-loop containing nucleotide triphosphate hydrolases"/>
    <property type="match status" value="1"/>
</dbReference>
<reference evidence="4 6" key="1">
    <citation type="journal article" date="2021" name="Genome Biol.">
        <title>AFLAP: assembly-free linkage analysis pipeline using k-mers from genome sequencing data.</title>
        <authorList>
            <person name="Fletcher K."/>
            <person name="Zhang L."/>
            <person name="Gil J."/>
            <person name="Han R."/>
            <person name="Cavanaugh K."/>
            <person name="Michelmore R."/>
        </authorList>
    </citation>
    <scope>NUCLEOTIDE SEQUENCE [LARGE SCALE GENOMIC DNA]</scope>
    <source>
        <strain evidence="4 6">SF5</strain>
    </source>
</reference>
<keyword evidence="1" id="KW-0677">Repeat</keyword>
<feature type="domain" description="Nephrocystin 3-like N-terminal" evidence="3">
    <location>
        <begin position="325"/>
        <end position="487"/>
    </location>
</feature>
<comment type="caution">
    <text evidence="4">The sequence shown here is derived from an EMBL/GenBank/DDBJ whole genome shotgun (WGS) entry which is preliminary data.</text>
</comment>
<proteinExistence type="predicted"/>
<dbReference type="SUPFAM" id="SSF52540">
    <property type="entry name" value="P-loop containing nucleoside triphosphate hydrolases"/>
    <property type="match status" value="1"/>
</dbReference>
<sequence>MHHIFSGHNGTGAGSTAMVGTIHRLKNRLRSSRLLKKEDPSALEDNPLRHKQTQEEIVSFDRCAGLTDTVSVTDDVEEMFYARSTTSHIPQTRTTQIRGNIALSALNEDIETSSVSNVSSIFSQFSAATPTTSSEACHYNSNNYVLPSAQRLAASSPASSENFRLESLRSEVLEIKEEVKSFRREVLNELHLTRYDVLKELTLLKGVISQLCATQLPNLASPVSPTESSSSDTLSTEVRAILTRQTSAKTSDATRDRLAASRAVLKRSPSLAARASVRLTQLVPVEDNALSTPLDSHQINELFPLIDCTSDFAAHARCLTPGSRVWALNRVQQWLDARFHSGSDNFLAVVGEGGSGKSAFCGTVAQQFCGNILAAHCCQFDRKSESHPRNVLLSMVHQLVYNLPSFKSHLARLNLKYVLNEKDSVLLALKVLVDPLNAIEEPVQSTFILIDGIDQCSAGTARRNELMEFFTQIIPQLPPWLGLLVSSKPSIEFAKRVPVSSVLDFSANNTAYMADVSSLVNEIAQICCDVDVLEAEEILKAKSGGNFTYLEFTKQALTHPGMAMTSQKGLVPLSVLEELPETLYDIYAEIFEDKFGQVRTHIWTKAKQLLQLIVGAAAGPYSLVSEEQAKEQLNFTTEDLKMLRRSMVDLVTIKHGCYRMESSALCDWLSDSCRSEEQFYVSIEDALFALRKMRRVNSGGSIIVHSSFSSDHCSSYHASTLTRAGSREESSRKSRRFKPRENIDFKPVGILKHGRL</sequence>
<organism evidence="4 6">
    <name type="scientific">Bremia lactucae</name>
    <name type="common">Lettuce downy mildew</name>
    <dbReference type="NCBI Taxonomy" id="4779"/>
    <lineage>
        <taxon>Eukaryota</taxon>
        <taxon>Sar</taxon>
        <taxon>Stramenopiles</taxon>
        <taxon>Oomycota</taxon>
        <taxon>Peronosporomycetes</taxon>
        <taxon>Peronosporales</taxon>
        <taxon>Peronosporaceae</taxon>
        <taxon>Bremia</taxon>
    </lineage>
</organism>